<dbReference type="AlphaFoldDB" id="A0A4Y2G679"/>
<keyword evidence="2" id="KW-1185">Reference proteome</keyword>
<proteinExistence type="predicted"/>
<gene>
    <name evidence="1" type="ORF">AVEN_36934_1</name>
</gene>
<name>A0A4Y2G679_ARAVE</name>
<evidence type="ECO:0000313" key="2">
    <source>
        <dbReference type="Proteomes" id="UP000499080"/>
    </source>
</evidence>
<dbReference type="Proteomes" id="UP000499080">
    <property type="component" value="Unassembled WGS sequence"/>
</dbReference>
<accession>A0A4Y2G679</accession>
<evidence type="ECO:0000313" key="1">
    <source>
        <dbReference type="EMBL" id="GBM48881.1"/>
    </source>
</evidence>
<reference evidence="1 2" key="1">
    <citation type="journal article" date="2019" name="Sci. Rep.">
        <title>Orb-weaving spider Araneus ventricosus genome elucidates the spidroin gene catalogue.</title>
        <authorList>
            <person name="Kono N."/>
            <person name="Nakamura H."/>
            <person name="Ohtoshi R."/>
            <person name="Moran D.A.P."/>
            <person name="Shinohara A."/>
            <person name="Yoshida Y."/>
            <person name="Fujiwara M."/>
            <person name="Mori M."/>
            <person name="Tomita M."/>
            <person name="Arakawa K."/>
        </authorList>
    </citation>
    <scope>NUCLEOTIDE SEQUENCE [LARGE SCALE GENOMIC DNA]</scope>
</reference>
<sequence length="141" mass="16250">MDKQFEKLFAMMAGLKQKMEAEQEMRSGQERMERGQDEMKGMIDEVKGEVQKKIEEVEGKIQMRIEEVEHKVEGKIGDIERRLSELEDKPLGSSVNPEFMYSRPTVKPLTFDGLTSWAVSKTQFNVVSSTNGRMLYNGRIL</sequence>
<comment type="caution">
    <text evidence="1">The sequence shown here is derived from an EMBL/GenBank/DDBJ whole genome shotgun (WGS) entry which is preliminary data.</text>
</comment>
<protein>
    <submittedName>
        <fullName evidence="1">Uncharacterized protein</fullName>
    </submittedName>
</protein>
<dbReference type="EMBL" id="BGPR01001231">
    <property type="protein sequence ID" value="GBM48881.1"/>
    <property type="molecule type" value="Genomic_DNA"/>
</dbReference>
<organism evidence="1 2">
    <name type="scientific">Araneus ventricosus</name>
    <name type="common">Orbweaver spider</name>
    <name type="synonym">Epeira ventricosa</name>
    <dbReference type="NCBI Taxonomy" id="182803"/>
    <lineage>
        <taxon>Eukaryota</taxon>
        <taxon>Metazoa</taxon>
        <taxon>Ecdysozoa</taxon>
        <taxon>Arthropoda</taxon>
        <taxon>Chelicerata</taxon>
        <taxon>Arachnida</taxon>
        <taxon>Araneae</taxon>
        <taxon>Araneomorphae</taxon>
        <taxon>Entelegynae</taxon>
        <taxon>Araneoidea</taxon>
        <taxon>Araneidae</taxon>
        <taxon>Araneus</taxon>
    </lineage>
</organism>